<dbReference type="AlphaFoldDB" id="A0A0L6W0H8"/>
<gene>
    <name evidence="2" type="ORF">Tfer_2333</name>
</gene>
<proteinExistence type="predicted"/>
<keyword evidence="1" id="KW-0812">Transmembrane</keyword>
<protein>
    <submittedName>
        <fullName evidence="2">Uncharacterized protein</fullName>
    </submittedName>
</protein>
<comment type="caution">
    <text evidence="2">The sequence shown here is derived from an EMBL/GenBank/DDBJ whole genome shotgun (WGS) entry which is preliminary data.</text>
</comment>
<dbReference type="RefSeq" id="WP_052218472.1">
    <property type="nucleotide sequence ID" value="NZ_LGTE01000017.1"/>
</dbReference>
<organism evidence="2 3">
    <name type="scientific">Thermincola ferriacetica</name>
    <dbReference type="NCBI Taxonomy" id="281456"/>
    <lineage>
        <taxon>Bacteria</taxon>
        <taxon>Bacillati</taxon>
        <taxon>Bacillota</taxon>
        <taxon>Clostridia</taxon>
        <taxon>Eubacteriales</taxon>
        <taxon>Thermincolaceae</taxon>
        <taxon>Thermincola</taxon>
    </lineage>
</organism>
<accession>A0A0L6W0H8</accession>
<name>A0A0L6W0H8_9FIRM</name>
<evidence type="ECO:0000256" key="1">
    <source>
        <dbReference type="SAM" id="Phobius"/>
    </source>
</evidence>
<dbReference type="EMBL" id="LGTE01000017">
    <property type="protein sequence ID" value="KNZ69087.1"/>
    <property type="molecule type" value="Genomic_DNA"/>
</dbReference>
<keyword evidence="1" id="KW-1133">Transmembrane helix</keyword>
<evidence type="ECO:0000313" key="3">
    <source>
        <dbReference type="Proteomes" id="UP000037175"/>
    </source>
</evidence>
<keyword evidence="1" id="KW-0472">Membrane</keyword>
<dbReference type="Proteomes" id="UP000037175">
    <property type="component" value="Unassembled WGS sequence"/>
</dbReference>
<sequence>MTDLKRGVVYFLSVLVYSAILVLGIKIHIFFELTGERTYNIKPSVEFFLVFSVIFGLLLAIPKFIFRLKKEGFWKIDWVKIISITLPTFILSLLRYLYFCTGIGLFLPFPFLFKNDALALGFFFFAGVVSGYILLNSIKKEEA</sequence>
<feature type="transmembrane region" description="Helical" evidence="1">
    <location>
        <begin position="47"/>
        <end position="66"/>
    </location>
</feature>
<feature type="transmembrane region" description="Helical" evidence="1">
    <location>
        <begin position="118"/>
        <end position="135"/>
    </location>
</feature>
<evidence type="ECO:0000313" key="2">
    <source>
        <dbReference type="EMBL" id="KNZ69087.1"/>
    </source>
</evidence>
<keyword evidence="3" id="KW-1185">Reference proteome</keyword>
<feature type="transmembrane region" description="Helical" evidence="1">
    <location>
        <begin position="7"/>
        <end position="27"/>
    </location>
</feature>
<feature type="transmembrane region" description="Helical" evidence="1">
    <location>
        <begin position="78"/>
        <end position="98"/>
    </location>
</feature>
<reference evidence="3" key="1">
    <citation type="submission" date="2015-07" db="EMBL/GenBank/DDBJ databases">
        <title>Complete Genome of Thermincola ferriacetica strain Z-0001T.</title>
        <authorList>
            <person name="Lusk B."/>
            <person name="Badalamenti J.P."/>
            <person name="Parameswaran P."/>
            <person name="Bond D.R."/>
            <person name="Torres C.I."/>
        </authorList>
    </citation>
    <scope>NUCLEOTIDE SEQUENCE [LARGE SCALE GENOMIC DNA]</scope>
    <source>
        <strain evidence="3">Z-0001</strain>
    </source>
</reference>